<feature type="domain" description="Methyltransferase" evidence="1">
    <location>
        <begin position="19"/>
        <end position="93"/>
    </location>
</feature>
<organism evidence="2 3">
    <name type="scientific">Tegillarca granosa</name>
    <name type="common">Malaysian cockle</name>
    <name type="synonym">Anadara granosa</name>
    <dbReference type="NCBI Taxonomy" id="220873"/>
    <lineage>
        <taxon>Eukaryota</taxon>
        <taxon>Metazoa</taxon>
        <taxon>Spiralia</taxon>
        <taxon>Lophotrochozoa</taxon>
        <taxon>Mollusca</taxon>
        <taxon>Bivalvia</taxon>
        <taxon>Autobranchia</taxon>
        <taxon>Pteriomorphia</taxon>
        <taxon>Arcoida</taxon>
        <taxon>Arcoidea</taxon>
        <taxon>Arcidae</taxon>
        <taxon>Tegillarca</taxon>
    </lineage>
</organism>
<dbReference type="EMBL" id="JARBDR010000141">
    <property type="protein sequence ID" value="KAJ8320699.1"/>
    <property type="molecule type" value="Genomic_DNA"/>
</dbReference>
<evidence type="ECO:0000313" key="2">
    <source>
        <dbReference type="EMBL" id="KAJ8320699.1"/>
    </source>
</evidence>
<dbReference type="InterPro" id="IPR026913">
    <property type="entry name" value="METTL24"/>
</dbReference>
<dbReference type="Proteomes" id="UP001217089">
    <property type="component" value="Unassembled WGS sequence"/>
</dbReference>
<comment type="caution">
    <text evidence="2">The sequence shown here is derived from an EMBL/GenBank/DDBJ whole genome shotgun (WGS) entry which is preliminary data.</text>
</comment>
<dbReference type="PANTHER" id="PTHR32026">
    <property type="entry name" value="METHYLTRANSFERASE-LIKE PROTEIN 24"/>
    <property type="match status" value="1"/>
</dbReference>
<sequence length="219" mass="25895">MYRRALKVLMKRKDFKRSDKVFFHNTGLSDTNKTQNGWKMRTFLSLRKELGHSKSPIDVLKVDIEQWEQVTIPEMVASGSLRDVKQFAVEIHIDLGHITRKQDPKKEKYIQVLKGFRDLYDAGFRIVHFHCNPYCLFKFKSGQKGCSCHEVQNARFHARYIYLVDYSFKLLFLIKKLSKSTGFMTLKDNSLIFNITAKTVIKDCCQFFTFKTFNYRTFN</sequence>
<evidence type="ECO:0000259" key="1">
    <source>
        <dbReference type="Pfam" id="PF13383"/>
    </source>
</evidence>
<name>A0ABQ9FTY5_TEGGR</name>
<gene>
    <name evidence="2" type="ORF">KUTeg_002286</name>
</gene>
<reference evidence="2 3" key="1">
    <citation type="submission" date="2022-12" db="EMBL/GenBank/DDBJ databases">
        <title>Chromosome-level genome of Tegillarca granosa.</title>
        <authorList>
            <person name="Kim J."/>
        </authorList>
    </citation>
    <scope>NUCLEOTIDE SEQUENCE [LARGE SCALE GENOMIC DNA]</scope>
    <source>
        <strain evidence="2">Teg-2019</strain>
        <tissue evidence="2">Adductor muscle</tissue>
    </source>
</reference>
<evidence type="ECO:0000313" key="3">
    <source>
        <dbReference type="Proteomes" id="UP001217089"/>
    </source>
</evidence>
<protein>
    <recommendedName>
        <fullName evidence="1">Methyltransferase domain-containing protein</fullName>
    </recommendedName>
</protein>
<dbReference type="Pfam" id="PF13383">
    <property type="entry name" value="Methyltransf_22"/>
    <property type="match status" value="1"/>
</dbReference>
<proteinExistence type="predicted"/>
<keyword evidence="3" id="KW-1185">Reference proteome</keyword>
<dbReference type="InterPro" id="IPR025714">
    <property type="entry name" value="Methyltranfer_dom"/>
</dbReference>
<dbReference type="PANTHER" id="PTHR32026:SF10">
    <property type="entry name" value="METHYLTRANSFERASE-LIKE PROTEIN 24-RELATED"/>
    <property type="match status" value="1"/>
</dbReference>
<accession>A0ABQ9FTY5</accession>